<comment type="caution">
    <text evidence="2">The sequence shown here is derived from an EMBL/GenBank/DDBJ whole genome shotgun (WGS) entry which is preliminary data.</text>
</comment>
<dbReference type="Pfam" id="PF19619">
    <property type="entry name" value="DUF6124"/>
    <property type="match status" value="1"/>
</dbReference>
<name>A0A423P4C3_PSEFL</name>
<evidence type="ECO:0008006" key="4">
    <source>
        <dbReference type="Google" id="ProtNLM"/>
    </source>
</evidence>
<proteinExistence type="predicted"/>
<dbReference type="Proteomes" id="UP000283619">
    <property type="component" value="Unassembled WGS sequence"/>
</dbReference>
<evidence type="ECO:0000313" key="2">
    <source>
        <dbReference type="EMBL" id="ROO08087.1"/>
    </source>
</evidence>
<reference evidence="2 3" key="1">
    <citation type="submission" date="2016-10" db="EMBL/GenBank/DDBJ databases">
        <title>Comparative genome analysis of multiple Pseudomonas spp. focuses on biocontrol and plant growth promoting traits.</title>
        <authorList>
            <person name="Tao X.-Y."/>
            <person name="Taylor C.G."/>
        </authorList>
    </citation>
    <scope>NUCLEOTIDE SEQUENCE [LARGE SCALE GENOMIC DNA]</scope>
    <source>
        <strain evidence="2 3">36G2</strain>
    </source>
</reference>
<accession>A0A423P4C3</accession>
<dbReference type="AlphaFoldDB" id="A0A423P4C3"/>
<dbReference type="RefSeq" id="WP_077573499.1">
    <property type="nucleotide sequence ID" value="NZ_JARZGB010000050.1"/>
</dbReference>
<dbReference type="EMBL" id="MOBZ01000013">
    <property type="protein sequence ID" value="ROO08087.1"/>
    <property type="molecule type" value="Genomic_DNA"/>
</dbReference>
<sequence length="126" mass="13753">MFKITPNPPETDAEIDPNPTSPYSEPGSRKLHEAAERALDHYLKPTPPAPPRRPSTMFLVDPNTGAEDLMAHACESMASASVMLSDFAALLDSPYRNTVLGIQQVVMLGELAVNRALDKIEPALRQ</sequence>
<gene>
    <name evidence="2" type="ORF">BK673_16240</name>
</gene>
<protein>
    <recommendedName>
        <fullName evidence="4">DUF3077 domain-containing protein</fullName>
    </recommendedName>
</protein>
<feature type="region of interest" description="Disordered" evidence="1">
    <location>
        <begin position="1"/>
        <end position="29"/>
    </location>
</feature>
<evidence type="ECO:0000313" key="3">
    <source>
        <dbReference type="Proteomes" id="UP000283619"/>
    </source>
</evidence>
<evidence type="ECO:0000256" key="1">
    <source>
        <dbReference type="SAM" id="MobiDB-lite"/>
    </source>
</evidence>
<organism evidence="2 3">
    <name type="scientific">Pseudomonas fluorescens</name>
    <dbReference type="NCBI Taxonomy" id="294"/>
    <lineage>
        <taxon>Bacteria</taxon>
        <taxon>Pseudomonadati</taxon>
        <taxon>Pseudomonadota</taxon>
        <taxon>Gammaproteobacteria</taxon>
        <taxon>Pseudomonadales</taxon>
        <taxon>Pseudomonadaceae</taxon>
        <taxon>Pseudomonas</taxon>
    </lineage>
</organism>